<evidence type="ECO:0000313" key="4">
    <source>
        <dbReference type="EMBL" id="KAK6932182.1"/>
    </source>
</evidence>
<dbReference type="InterPro" id="IPR016024">
    <property type="entry name" value="ARM-type_fold"/>
</dbReference>
<dbReference type="InterPro" id="IPR019156">
    <property type="entry name" value="Ataxin-10_domain"/>
</dbReference>
<dbReference type="PANTHER" id="PTHR13255">
    <property type="entry name" value="ATAXIN-10"/>
    <property type="match status" value="1"/>
</dbReference>
<sequence>MEESQLGFSLSEELIHSLLKASGSSTLYEALEILISTSKTANGRADLASKQIFPMVLQLCESLSQFSNQHLLIPSLKLLRNLCAGEIVNQNYFIEKGGVRSISSILETWGPVSYLEYGVIRMGLQVLANAALAGNEQQRVIWDHFFPDGFVGLARIRRRETCDPLCMIIYTCCDGDSTLLAELCGDCIGFEEDWLKILLSRVCFEEFCFLPLFLKLCPNDAPKGNENVPSRNYCFSLEQGFLLRILSEIVNERIGEISISGGVALSILGIFKRVLGVINFDSRASSGLPTGSVEIDVLGYTLTILRDICAHGGYRGPMDDSQDAIDLLLLAGLLELLLCWLKDLEPPAIIRKAVSQSDYSQTTSEKPKLCPYKGFRRDIVAVIGNCLYQRKHAQDEIRHRNGIFLLLQQCVTDEENPFLREWGIWSIRNSLEGNEDNQKVVADLELRGSVDVPDLARLGLRVEVDQKTRLAKLVNVP</sequence>
<keyword evidence="2" id="KW-0131">Cell cycle</keyword>
<organism evidence="4 5">
    <name type="scientific">Dillenia turbinata</name>
    <dbReference type="NCBI Taxonomy" id="194707"/>
    <lineage>
        <taxon>Eukaryota</taxon>
        <taxon>Viridiplantae</taxon>
        <taxon>Streptophyta</taxon>
        <taxon>Embryophyta</taxon>
        <taxon>Tracheophyta</taxon>
        <taxon>Spermatophyta</taxon>
        <taxon>Magnoliopsida</taxon>
        <taxon>eudicotyledons</taxon>
        <taxon>Gunneridae</taxon>
        <taxon>Pentapetalae</taxon>
        <taxon>Dilleniales</taxon>
        <taxon>Dilleniaceae</taxon>
        <taxon>Dillenia</taxon>
    </lineage>
</organism>
<dbReference type="InterPro" id="IPR051374">
    <property type="entry name" value="Ataxin-10/CTR86_families"/>
</dbReference>
<dbReference type="EMBL" id="JBAMMX010000010">
    <property type="protein sequence ID" value="KAK6932182.1"/>
    <property type="molecule type" value="Genomic_DNA"/>
</dbReference>
<evidence type="ECO:0000256" key="2">
    <source>
        <dbReference type="ARBA" id="ARBA00023306"/>
    </source>
</evidence>
<dbReference type="Gene3D" id="1.25.10.10">
    <property type="entry name" value="Leucine-rich Repeat Variant"/>
    <property type="match status" value="2"/>
</dbReference>
<name>A0AAN8VMG1_9MAGN</name>
<keyword evidence="1" id="KW-0132">Cell division</keyword>
<keyword evidence="5" id="KW-1185">Reference proteome</keyword>
<dbReference type="Pfam" id="PF09759">
    <property type="entry name" value="Atx10homo_assoc"/>
    <property type="match status" value="1"/>
</dbReference>
<dbReference type="AlphaFoldDB" id="A0AAN8VMG1"/>
<accession>A0AAN8VMG1</accession>
<gene>
    <name evidence="4" type="ORF">RJ641_001806</name>
</gene>
<dbReference type="InterPro" id="IPR011989">
    <property type="entry name" value="ARM-like"/>
</dbReference>
<evidence type="ECO:0000259" key="3">
    <source>
        <dbReference type="Pfam" id="PF09759"/>
    </source>
</evidence>
<dbReference type="PANTHER" id="PTHR13255:SF0">
    <property type="entry name" value="ATAXIN-10"/>
    <property type="match status" value="1"/>
</dbReference>
<dbReference type="Proteomes" id="UP001370490">
    <property type="component" value="Unassembled WGS sequence"/>
</dbReference>
<reference evidence="4 5" key="1">
    <citation type="submission" date="2023-12" db="EMBL/GenBank/DDBJ databases">
        <title>A high-quality genome assembly for Dillenia turbinata (Dilleniales).</title>
        <authorList>
            <person name="Chanderbali A."/>
        </authorList>
    </citation>
    <scope>NUCLEOTIDE SEQUENCE [LARGE SCALE GENOMIC DNA]</scope>
    <source>
        <strain evidence="4">LSX21</strain>
        <tissue evidence="4">Leaf</tissue>
    </source>
</reference>
<feature type="domain" description="Ataxin-10" evidence="3">
    <location>
        <begin position="375"/>
        <end position="470"/>
    </location>
</feature>
<dbReference type="GO" id="GO:0051301">
    <property type="term" value="P:cell division"/>
    <property type="evidence" value="ECO:0007669"/>
    <property type="project" value="UniProtKB-KW"/>
</dbReference>
<dbReference type="GO" id="GO:0005829">
    <property type="term" value="C:cytosol"/>
    <property type="evidence" value="ECO:0007669"/>
    <property type="project" value="TreeGrafter"/>
</dbReference>
<proteinExistence type="predicted"/>
<comment type="caution">
    <text evidence="4">The sequence shown here is derived from an EMBL/GenBank/DDBJ whole genome shotgun (WGS) entry which is preliminary data.</text>
</comment>
<evidence type="ECO:0000313" key="5">
    <source>
        <dbReference type="Proteomes" id="UP001370490"/>
    </source>
</evidence>
<protein>
    <submittedName>
        <fullName evidence="4">Ataxin-10 domain</fullName>
    </submittedName>
</protein>
<dbReference type="SUPFAM" id="SSF48371">
    <property type="entry name" value="ARM repeat"/>
    <property type="match status" value="1"/>
</dbReference>
<evidence type="ECO:0000256" key="1">
    <source>
        <dbReference type="ARBA" id="ARBA00022618"/>
    </source>
</evidence>